<sequence>MDAHTTAQRRKNMQAVKSENTKPELAVRRALFARGYRFRLHRRDLPGSPDIVFPGRKKAVLIHGCFWHGHDCPRGRAPKTRVDFWRDKIEKNRARDKRNHENLEQLGWSSFTVWECEIKDLENLLKRLSIFLDVDSTSIQQRH</sequence>
<dbReference type="NCBIfam" id="TIGR00632">
    <property type="entry name" value="vsr"/>
    <property type="match status" value="1"/>
</dbReference>
<evidence type="ECO:0000313" key="8">
    <source>
        <dbReference type="EMBL" id="MBV2145073.1"/>
    </source>
</evidence>
<dbReference type="EC" id="3.1.-.-" evidence="6"/>
<dbReference type="RefSeq" id="WP_217679088.1">
    <property type="nucleotide sequence ID" value="NZ_JAHRVA010000010.1"/>
</dbReference>
<keyword evidence="3 6" id="KW-0227">DNA damage</keyword>
<reference evidence="8 9" key="1">
    <citation type="submission" date="2021-06" db="EMBL/GenBank/DDBJ databases">
        <title>Falsochrobactrum tianjin sp.nov., a new petroleum-degrading bacteria isolated from oily soils.</title>
        <authorList>
            <person name="Chen G."/>
            <person name="Chen H."/>
            <person name="Tian J."/>
            <person name="Qing J."/>
            <person name="Zhong L."/>
            <person name="Ma W."/>
            <person name="Song Y."/>
            <person name="Cui X."/>
            <person name="Yan B."/>
        </authorList>
    </citation>
    <scope>NUCLEOTIDE SEQUENCE [LARGE SCALE GENOMIC DNA]</scope>
    <source>
        <strain evidence="8 9">TDYN1</strain>
    </source>
</reference>
<keyword evidence="2 6" id="KW-0255">Endonuclease</keyword>
<evidence type="ECO:0000256" key="2">
    <source>
        <dbReference type="ARBA" id="ARBA00022759"/>
    </source>
</evidence>
<keyword evidence="9" id="KW-1185">Reference proteome</keyword>
<comment type="similarity">
    <text evidence="6">Belongs to the vsr family.</text>
</comment>
<dbReference type="EMBL" id="JAHRVA010000010">
    <property type="protein sequence ID" value="MBV2145073.1"/>
    <property type="molecule type" value="Genomic_DNA"/>
</dbReference>
<dbReference type="AlphaFoldDB" id="A0A949PPV5"/>
<dbReference type="Pfam" id="PF03852">
    <property type="entry name" value="Vsr"/>
    <property type="match status" value="1"/>
</dbReference>
<proteinExistence type="inferred from homology"/>
<comment type="caution">
    <text evidence="8">The sequence shown here is derived from an EMBL/GenBank/DDBJ whole genome shotgun (WGS) entry which is preliminary data.</text>
</comment>
<protein>
    <recommendedName>
        <fullName evidence="6">Very short patch repair endonuclease</fullName>
        <ecNumber evidence="6">3.1.-.-</ecNumber>
    </recommendedName>
</protein>
<keyword evidence="1 6" id="KW-0540">Nuclease</keyword>
<feature type="region of interest" description="Disordered" evidence="7">
    <location>
        <begin position="1"/>
        <end position="20"/>
    </location>
</feature>
<evidence type="ECO:0000256" key="3">
    <source>
        <dbReference type="ARBA" id="ARBA00022763"/>
    </source>
</evidence>
<dbReference type="CDD" id="cd00221">
    <property type="entry name" value="Vsr"/>
    <property type="match status" value="1"/>
</dbReference>
<dbReference type="GO" id="GO:0004519">
    <property type="term" value="F:endonuclease activity"/>
    <property type="evidence" value="ECO:0007669"/>
    <property type="project" value="UniProtKB-KW"/>
</dbReference>
<dbReference type="GO" id="GO:0016787">
    <property type="term" value="F:hydrolase activity"/>
    <property type="evidence" value="ECO:0007669"/>
    <property type="project" value="UniProtKB-KW"/>
</dbReference>
<keyword evidence="5 6" id="KW-0234">DNA repair</keyword>
<evidence type="ECO:0000313" key="9">
    <source>
        <dbReference type="Proteomes" id="UP000752297"/>
    </source>
</evidence>
<evidence type="ECO:0000256" key="5">
    <source>
        <dbReference type="ARBA" id="ARBA00023204"/>
    </source>
</evidence>
<dbReference type="GO" id="GO:0006298">
    <property type="term" value="P:mismatch repair"/>
    <property type="evidence" value="ECO:0007669"/>
    <property type="project" value="InterPro"/>
</dbReference>
<comment type="function">
    <text evidence="6">May nick specific sequences that contain T:G mispairs resulting from m5C-deamination.</text>
</comment>
<dbReference type="PIRSF" id="PIRSF018267">
    <property type="entry name" value="VSR_endonuc"/>
    <property type="match status" value="1"/>
</dbReference>
<accession>A0A949PPV5</accession>
<evidence type="ECO:0000256" key="4">
    <source>
        <dbReference type="ARBA" id="ARBA00022801"/>
    </source>
</evidence>
<evidence type="ECO:0000256" key="1">
    <source>
        <dbReference type="ARBA" id="ARBA00022722"/>
    </source>
</evidence>
<dbReference type="Proteomes" id="UP000752297">
    <property type="component" value="Unassembled WGS sequence"/>
</dbReference>
<evidence type="ECO:0000256" key="7">
    <source>
        <dbReference type="SAM" id="MobiDB-lite"/>
    </source>
</evidence>
<keyword evidence="4 6" id="KW-0378">Hydrolase</keyword>
<evidence type="ECO:0000256" key="6">
    <source>
        <dbReference type="PIRNR" id="PIRNR018267"/>
    </source>
</evidence>
<gene>
    <name evidence="8" type="ORF">KUG47_16375</name>
</gene>
<dbReference type="InterPro" id="IPR004603">
    <property type="entry name" value="DNA_mismatch_endonuc_vsr"/>
</dbReference>
<name>A0A949PPV5_9HYPH</name>
<organism evidence="8 9">
    <name type="scientific">Falsochrobactrum tianjinense</name>
    <dbReference type="NCBI Taxonomy" id="2706015"/>
    <lineage>
        <taxon>Bacteria</taxon>
        <taxon>Pseudomonadati</taxon>
        <taxon>Pseudomonadota</taxon>
        <taxon>Alphaproteobacteria</taxon>
        <taxon>Hyphomicrobiales</taxon>
        <taxon>Brucellaceae</taxon>
        <taxon>Falsochrobactrum</taxon>
    </lineage>
</organism>